<keyword evidence="3" id="KW-1185">Reference proteome</keyword>
<evidence type="ECO:0000313" key="3">
    <source>
        <dbReference type="Proteomes" id="UP000317550"/>
    </source>
</evidence>
<proteinExistence type="predicted"/>
<accession>A0A516SAD4</accession>
<dbReference type="Proteomes" id="UP000317550">
    <property type="component" value="Chromosome"/>
</dbReference>
<feature type="chain" id="PRO_5027939263" evidence="1">
    <location>
        <begin position="24"/>
        <end position="212"/>
    </location>
</feature>
<name>A0A516SAD4_9NEIS</name>
<feature type="signal peptide" evidence="1">
    <location>
        <begin position="1"/>
        <end position="23"/>
    </location>
</feature>
<dbReference type="RefSeq" id="WP_143856034.1">
    <property type="nucleotide sequence ID" value="NZ_CP041730.1"/>
</dbReference>
<dbReference type="OrthoDB" id="3194844at2"/>
<gene>
    <name evidence="2" type="ORF">FNU76_01360</name>
</gene>
<protein>
    <submittedName>
        <fullName evidence="2">Uncharacterized protein</fullName>
    </submittedName>
</protein>
<sequence>MTPIHALKAACTAVLLACLAACASQPVTTTVSADCRTAVPASLVPISTAEIDRIKAIPQGRRPPPASYLPANYVARHQQAFACGASYLVPKAALDRWGRDPVGRTDGQFVSPSYEVDDMLARTHGDMAMIEKELGIPAGEWQGKAFMRIDIPRPQALDVRIPSGNESAANALWIPGGRLPTGQLEAVVNAIPAGSYTETELSTAISQAMAKP</sequence>
<keyword evidence="1" id="KW-0732">Signal</keyword>
<evidence type="ECO:0000313" key="2">
    <source>
        <dbReference type="EMBL" id="QDQ25109.1"/>
    </source>
</evidence>
<evidence type="ECO:0000256" key="1">
    <source>
        <dbReference type="SAM" id="SignalP"/>
    </source>
</evidence>
<organism evidence="2 3">
    <name type="scientific">Chitinimonas arctica</name>
    <dbReference type="NCBI Taxonomy" id="2594795"/>
    <lineage>
        <taxon>Bacteria</taxon>
        <taxon>Pseudomonadati</taxon>
        <taxon>Pseudomonadota</taxon>
        <taxon>Betaproteobacteria</taxon>
        <taxon>Neisseriales</taxon>
        <taxon>Chitinibacteraceae</taxon>
        <taxon>Chitinimonas</taxon>
    </lineage>
</organism>
<dbReference type="KEGG" id="cari:FNU76_01360"/>
<reference evidence="3" key="1">
    <citation type="submission" date="2019-07" db="EMBL/GenBank/DDBJ databases">
        <title>Chitinimonas sp. nov., isolated from Ny-Alesund, arctica soil.</title>
        <authorList>
            <person name="Xu Q."/>
            <person name="Peng F."/>
        </authorList>
    </citation>
    <scope>NUCLEOTIDE SEQUENCE [LARGE SCALE GENOMIC DNA]</scope>
    <source>
        <strain evidence="3">R3-44</strain>
    </source>
</reference>
<dbReference type="EMBL" id="CP041730">
    <property type="protein sequence ID" value="QDQ25109.1"/>
    <property type="molecule type" value="Genomic_DNA"/>
</dbReference>
<dbReference type="AlphaFoldDB" id="A0A516SAD4"/>